<dbReference type="GeneID" id="2907487"/>
<dbReference type="GO" id="GO:0005886">
    <property type="term" value="C:plasma membrane"/>
    <property type="evidence" value="ECO:0007669"/>
    <property type="project" value="TreeGrafter"/>
</dbReference>
<protein>
    <submittedName>
        <fullName evidence="8">Frag1/DRAM/Sfk1 family-domain-containing protein</fullName>
    </submittedName>
</protein>
<dbReference type="EMBL" id="KZ858948">
    <property type="protein sequence ID" value="RDW28961.1"/>
    <property type="molecule type" value="Genomic_DNA"/>
</dbReference>
<dbReference type="PANTHER" id="PTHR21324:SF2">
    <property type="entry name" value="EG:22E5.9 PROTEIN"/>
    <property type="match status" value="1"/>
</dbReference>
<feature type="transmembrane region" description="Helical" evidence="5">
    <location>
        <begin position="166"/>
        <end position="185"/>
    </location>
</feature>
<evidence type="ECO:0000256" key="3">
    <source>
        <dbReference type="ARBA" id="ARBA00022989"/>
    </source>
</evidence>
<dbReference type="GO" id="GO:0012505">
    <property type="term" value="C:endomembrane system"/>
    <property type="evidence" value="ECO:0007669"/>
    <property type="project" value="UniProtKB-SubCell"/>
</dbReference>
<accession>A0A1D8N8S2</accession>
<evidence type="ECO:0000313" key="10">
    <source>
        <dbReference type="Proteomes" id="UP000256601"/>
    </source>
</evidence>
<gene>
    <name evidence="8" type="ORF">B0I71DRAFT_126622</name>
    <name evidence="7" type="ORF">YALI1_B28098g</name>
</gene>
<dbReference type="OrthoDB" id="10032492at2759"/>
<proteinExistence type="predicted"/>
<evidence type="ECO:0000313" key="7">
    <source>
        <dbReference type="EMBL" id="AOW02035.1"/>
    </source>
</evidence>
<dbReference type="KEGG" id="yli:2907487"/>
<dbReference type="VEuPathDB" id="FungiDB:YALI1_B28098g"/>
<keyword evidence="4 5" id="KW-0472">Membrane</keyword>
<evidence type="ECO:0000259" key="6">
    <source>
        <dbReference type="Pfam" id="PF10277"/>
    </source>
</evidence>
<dbReference type="InterPro" id="IPR019402">
    <property type="entry name" value="CWH43_N"/>
</dbReference>
<dbReference type="eggNOG" id="ENOG502RZQS">
    <property type="taxonomic scope" value="Eukaryota"/>
</dbReference>
<evidence type="ECO:0000256" key="5">
    <source>
        <dbReference type="SAM" id="Phobius"/>
    </source>
</evidence>
<sequence>MYRFLWIVPLFACVVWWGMLIALLAAWAAQGKPIYDFMDPDDKVAYISDVGATSLKPVFIACAATQGGLFMFALIFERWMRHKGRLLRNHRQAEKWLSVGAIIFGILGQVGIILVSIFDTKNHHSVHVGCLVLFIVGIGISAILNSAEFTLLDQNYPDVRRLKTSYILRWIWVAIAIVLAIIFVSCNNRNEPNVAAGFEWALSFFYGFYLLILAFDLIPFKRYQERNAMATAPPMAEYGYVQQPNDPGYSPTVGGATMVPPQQQDKPFDAASYATAADGFAAAPPNYNVAKPEPSAMYH</sequence>
<reference evidence="7 9" key="1">
    <citation type="journal article" date="2016" name="PLoS ONE">
        <title>Sequence Assembly of Yarrowia lipolytica Strain W29/CLIB89 Shows Transposable Element Diversity.</title>
        <authorList>
            <person name="Magnan C."/>
            <person name="Yu J."/>
            <person name="Chang I."/>
            <person name="Jahn E."/>
            <person name="Kanomata Y."/>
            <person name="Wu J."/>
            <person name="Zeller M."/>
            <person name="Oakes M."/>
            <person name="Baldi P."/>
            <person name="Sandmeyer S."/>
        </authorList>
    </citation>
    <scope>NUCLEOTIDE SEQUENCE [LARGE SCALE GENOMIC DNA]</scope>
    <source>
        <strain evidence="7">CLIB89</strain>
        <strain evidence="9">CLIB89(W29)</strain>
    </source>
</reference>
<organism evidence="7 9">
    <name type="scientific">Yarrowia lipolytica</name>
    <name type="common">Candida lipolytica</name>
    <dbReference type="NCBI Taxonomy" id="4952"/>
    <lineage>
        <taxon>Eukaryota</taxon>
        <taxon>Fungi</taxon>
        <taxon>Dikarya</taxon>
        <taxon>Ascomycota</taxon>
        <taxon>Saccharomycotina</taxon>
        <taxon>Dipodascomycetes</taxon>
        <taxon>Dipodascales</taxon>
        <taxon>Dipodascales incertae sedis</taxon>
        <taxon>Yarrowia</taxon>
    </lineage>
</organism>
<dbReference type="InterPro" id="IPR050911">
    <property type="entry name" value="DRAM/TMEM150_Autophagy_Mod"/>
</dbReference>
<dbReference type="Proteomes" id="UP000182444">
    <property type="component" value="Chromosome 1B"/>
</dbReference>
<comment type="subcellular location">
    <subcellularLocation>
        <location evidence="1">Endomembrane system</location>
        <topology evidence="1">Multi-pass membrane protein</topology>
    </subcellularLocation>
</comment>
<evidence type="ECO:0000313" key="8">
    <source>
        <dbReference type="EMBL" id="RDW28961.1"/>
    </source>
</evidence>
<evidence type="ECO:0000313" key="9">
    <source>
        <dbReference type="Proteomes" id="UP000182444"/>
    </source>
</evidence>
<dbReference type="Pfam" id="PF10277">
    <property type="entry name" value="Frag1"/>
    <property type="match status" value="1"/>
</dbReference>
<name>A0A1D8N8S2_YARLL</name>
<dbReference type="RefSeq" id="XP_501187.1">
    <property type="nucleotide sequence ID" value="XM_501187.1"/>
</dbReference>
<feature type="transmembrane region" description="Helical" evidence="5">
    <location>
        <begin position="124"/>
        <end position="145"/>
    </location>
</feature>
<feature type="transmembrane region" description="Helical" evidence="5">
    <location>
        <begin position="55"/>
        <end position="76"/>
    </location>
</feature>
<dbReference type="AlphaFoldDB" id="A0A1D8N8S2"/>
<dbReference type="PANTHER" id="PTHR21324">
    <property type="entry name" value="FASTING-INDUCIBLE INTEGRAL MEMBRANE PROTEIN TM6P1-RELATED"/>
    <property type="match status" value="1"/>
</dbReference>
<evidence type="ECO:0000256" key="1">
    <source>
        <dbReference type="ARBA" id="ARBA00004127"/>
    </source>
</evidence>
<evidence type="ECO:0000256" key="2">
    <source>
        <dbReference type="ARBA" id="ARBA00022692"/>
    </source>
</evidence>
<keyword evidence="2 5" id="KW-0812">Transmembrane</keyword>
<dbReference type="EMBL" id="CP017554">
    <property type="protein sequence ID" value="AOW02035.1"/>
    <property type="molecule type" value="Genomic_DNA"/>
</dbReference>
<dbReference type="OMA" id="YRSQHRI"/>
<feature type="transmembrane region" description="Helical" evidence="5">
    <location>
        <begin position="197"/>
        <end position="218"/>
    </location>
</feature>
<keyword evidence="3 5" id="KW-1133">Transmembrane helix</keyword>
<dbReference type="VEuPathDB" id="FungiDB:YALI0_B21560g"/>
<feature type="transmembrane region" description="Helical" evidence="5">
    <location>
        <begin position="96"/>
        <end position="118"/>
    </location>
</feature>
<dbReference type="Proteomes" id="UP000256601">
    <property type="component" value="Unassembled WGS sequence"/>
</dbReference>
<reference evidence="8 10" key="2">
    <citation type="submission" date="2018-07" db="EMBL/GenBank/DDBJ databases">
        <title>Draft Genome Assemblies for Five Robust Yarrowia lipolytica Strains Exhibiting High Lipid Production and Pentose Sugar Utilization and Sugar Alcohol Secretion from Undetoxified Lignocellulosic Biomass Hydrolysates.</title>
        <authorList>
            <consortium name="DOE Joint Genome Institute"/>
            <person name="Walker C."/>
            <person name="Ryu S."/>
            <person name="Na H."/>
            <person name="Zane M."/>
            <person name="LaButti K."/>
            <person name="Lipzen A."/>
            <person name="Haridas S."/>
            <person name="Barry K."/>
            <person name="Grigoriev I.V."/>
            <person name="Quarterman J."/>
            <person name="Slininger P."/>
            <person name="Dien B."/>
            <person name="Trinh C.T."/>
        </authorList>
    </citation>
    <scope>NUCLEOTIDE SEQUENCE [LARGE SCALE GENOMIC DNA]</scope>
    <source>
        <strain evidence="8 10">YB392</strain>
    </source>
</reference>
<feature type="domain" description="CWH43-like N-terminal" evidence="6">
    <location>
        <begin position="5"/>
        <end position="219"/>
    </location>
</feature>
<evidence type="ECO:0000256" key="4">
    <source>
        <dbReference type="ARBA" id="ARBA00023136"/>
    </source>
</evidence>